<dbReference type="PANTHER" id="PTHR33678">
    <property type="entry name" value="BLL1576 PROTEIN"/>
    <property type="match status" value="1"/>
</dbReference>
<dbReference type="InterPro" id="IPR052344">
    <property type="entry name" value="Transposase-related"/>
</dbReference>
<gene>
    <name evidence="5" type="ORF">HVS_04305</name>
</gene>
<dbReference type="KEGG" id="hsc:HVS_04305"/>
<keyword evidence="6" id="KW-1185">Reference proteome</keyword>
<evidence type="ECO:0000259" key="2">
    <source>
        <dbReference type="Pfam" id="PF03050"/>
    </source>
</evidence>
<evidence type="ECO:0000256" key="1">
    <source>
        <dbReference type="SAM" id="Coils"/>
    </source>
</evidence>
<reference evidence="5 6" key="1">
    <citation type="submission" date="2017-12" db="EMBL/GenBank/DDBJ databases">
        <title>Complete genome sequence of Herbivorax saccincola GGR1, a novel Cellulosome-producing hydrolytic bacterium in a thermophilic biogas plant, established by Illumina and Nanopore MinION sequencing.</title>
        <authorList>
            <person name="Pechtl A."/>
            <person name="Ruckert C."/>
            <person name="Koeck D.E."/>
            <person name="Maus I."/>
            <person name="Winkler A."/>
            <person name="Kalinowski J."/>
            <person name="Puhler A."/>
            <person name="Schwarz W.W."/>
            <person name="Zverlov V.V."/>
            <person name="Schluter A."/>
            <person name="Liebl W."/>
        </authorList>
    </citation>
    <scope>NUCLEOTIDE SEQUENCE [LARGE SCALE GENOMIC DNA]</scope>
    <source>
        <strain evidence="6">SR1</strain>
    </source>
</reference>
<dbReference type="Pfam" id="PF13007">
    <property type="entry name" value="LZ_Tnp_IS66"/>
    <property type="match status" value="1"/>
</dbReference>
<protein>
    <submittedName>
        <fullName evidence="5">Transposase IS66 family protein</fullName>
    </submittedName>
</protein>
<dbReference type="AlphaFoldDB" id="A0A2K9EFY0"/>
<keyword evidence="1" id="KW-0175">Coiled coil</keyword>
<dbReference type="RefSeq" id="WP_101299558.1">
    <property type="nucleotide sequence ID" value="NZ_CP025197.1"/>
</dbReference>
<dbReference type="InterPro" id="IPR004291">
    <property type="entry name" value="Transposase_IS66_central"/>
</dbReference>
<dbReference type="InterPro" id="IPR024474">
    <property type="entry name" value="Znf_dom_IS66"/>
</dbReference>
<dbReference type="NCBIfam" id="NF033517">
    <property type="entry name" value="transpos_IS66"/>
    <property type="match status" value="1"/>
</dbReference>
<accession>A0A2K9EFY0</accession>
<evidence type="ECO:0000313" key="6">
    <source>
        <dbReference type="Proteomes" id="UP000233534"/>
    </source>
</evidence>
<proteinExistence type="predicted"/>
<sequence>MQKIHDEIQLDENTRKLIFDINKELESKDKELKSKDKELKSKDIEINALKIEIENLKSIILNRNKKIFGKSSEKFSGEQLSLFNEAELYSDLKKEEPEKEEIKYIRNKSSKKNTKKENLSELERVTIHHKLEENERQCDCCSTPMDFIGTTSKEILKYIPAKLYVEEHINYSYACKSCQPEEEKTNIITSKAPNTLLSKSMASNEILSHVMSLKYLYALPLYRQENYFKMLGLSLSRQTLSNWIVRAANEFELIYKIMKKELLKRNYIQADETTLKVLEKNGDESRTKHYMWLYKSGTNINPIILYEYQRTGSGINPKNFLKKFSGYLQTDGYAGYNRVKNVKQLYCLAHIRRKFHDIVITLSKEAREESLAYKGFVYCEKLYKIETELREKYSKNDDYFDIRYNVRLEKSAPIIDEFIEFINANIYNSLGQSALGRALEYAKNHVPNFKIFLEDGSLEIDNNASERAIKPFIIGRKNWLFCKTEKGAKASSIIYSIMETAKANKLMVEKYLTYLINALSNLKINDKSKLKDLMPWSKSLPDNLKIPTK</sequence>
<feature type="domain" description="Transposase IS66 central" evidence="2">
    <location>
        <begin position="199"/>
        <end position="489"/>
    </location>
</feature>
<dbReference type="PANTHER" id="PTHR33678:SF1">
    <property type="entry name" value="BLL1576 PROTEIN"/>
    <property type="match status" value="1"/>
</dbReference>
<evidence type="ECO:0000259" key="4">
    <source>
        <dbReference type="Pfam" id="PF13007"/>
    </source>
</evidence>
<organism evidence="5 6">
    <name type="scientific">Acetivibrio saccincola</name>
    <dbReference type="NCBI Taxonomy" id="1677857"/>
    <lineage>
        <taxon>Bacteria</taxon>
        <taxon>Bacillati</taxon>
        <taxon>Bacillota</taxon>
        <taxon>Clostridia</taxon>
        <taxon>Eubacteriales</taxon>
        <taxon>Oscillospiraceae</taxon>
        <taxon>Acetivibrio</taxon>
    </lineage>
</organism>
<evidence type="ECO:0000313" key="5">
    <source>
        <dbReference type="EMBL" id="AUG56803.1"/>
    </source>
</evidence>
<dbReference type="Pfam" id="PF13005">
    <property type="entry name" value="zf-IS66"/>
    <property type="match status" value="1"/>
</dbReference>
<dbReference type="Pfam" id="PF03050">
    <property type="entry name" value="DDE_Tnp_IS66"/>
    <property type="match status" value="1"/>
</dbReference>
<feature type="domain" description="Transposase IS66 zinc-finger binding" evidence="3">
    <location>
        <begin position="135"/>
        <end position="178"/>
    </location>
</feature>
<feature type="coiled-coil region" evidence="1">
    <location>
        <begin position="22"/>
        <end position="59"/>
    </location>
</feature>
<dbReference type="EMBL" id="CP025197">
    <property type="protein sequence ID" value="AUG56803.1"/>
    <property type="molecule type" value="Genomic_DNA"/>
</dbReference>
<name>A0A2K9EFY0_9FIRM</name>
<dbReference type="Proteomes" id="UP000233534">
    <property type="component" value="Chromosome"/>
</dbReference>
<evidence type="ECO:0000259" key="3">
    <source>
        <dbReference type="Pfam" id="PF13005"/>
    </source>
</evidence>
<dbReference type="InterPro" id="IPR024463">
    <property type="entry name" value="Transposase_TnpC_homeodom"/>
</dbReference>
<feature type="domain" description="Transposase TnpC homeodomain" evidence="4">
    <location>
        <begin position="56"/>
        <end position="127"/>
    </location>
</feature>